<evidence type="ECO:0000259" key="5">
    <source>
        <dbReference type="PROSITE" id="PS51078"/>
    </source>
</evidence>
<gene>
    <name evidence="6" type="ORF">SAMN04489793_4457</name>
</gene>
<keyword evidence="3" id="KW-0804">Transcription</keyword>
<dbReference type="InterPro" id="IPR036388">
    <property type="entry name" value="WH-like_DNA-bd_sf"/>
</dbReference>
<evidence type="ECO:0000313" key="7">
    <source>
        <dbReference type="Proteomes" id="UP000182241"/>
    </source>
</evidence>
<organism evidence="6 7">
    <name type="scientific">Tsukamurella tyrosinosolvens</name>
    <dbReference type="NCBI Taxonomy" id="57704"/>
    <lineage>
        <taxon>Bacteria</taxon>
        <taxon>Bacillati</taxon>
        <taxon>Actinomycetota</taxon>
        <taxon>Actinomycetes</taxon>
        <taxon>Mycobacteriales</taxon>
        <taxon>Tsukamurellaceae</taxon>
        <taxon>Tsukamurella</taxon>
    </lineage>
</organism>
<dbReference type="Pfam" id="PF01614">
    <property type="entry name" value="IclR_C"/>
    <property type="match status" value="1"/>
</dbReference>
<dbReference type="InterPro" id="IPR005471">
    <property type="entry name" value="Tscrpt_reg_IclR_N"/>
</dbReference>
<evidence type="ECO:0000259" key="4">
    <source>
        <dbReference type="PROSITE" id="PS51077"/>
    </source>
</evidence>
<keyword evidence="1" id="KW-0805">Transcription regulation</keyword>
<dbReference type="GO" id="GO:0003700">
    <property type="term" value="F:DNA-binding transcription factor activity"/>
    <property type="evidence" value="ECO:0007669"/>
    <property type="project" value="TreeGrafter"/>
</dbReference>
<dbReference type="OrthoDB" id="9807558at2"/>
<dbReference type="PANTHER" id="PTHR30136">
    <property type="entry name" value="HELIX-TURN-HELIX TRANSCRIPTIONAL REGULATOR, ICLR FAMILY"/>
    <property type="match status" value="1"/>
</dbReference>
<dbReference type="KEGG" id="tsm:ASU32_17985"/>
<dbReference type="STRING" id="57704.SAMN04489793_4457"/>
<dbReference type="InterPro" id="IPR014757">
    <property type="entry name" value="Tscrpt_reg_IclR_C"/>
</dbReference>
<dbReference type="SUPFAM" id="SSF55781">
    <property type="entry name" value="GAF domain-like"/>
    <property type="match status" value="1"/>
</dbReference>
<sequence length="247" mass="25728">MATNSVVSAFKVLEAVARMQPVGLSELARAVDLPKSTTQRCLLTLHEVGWLAPTESSPPRWQMTYRAIAVCGRAGVGRGLRDVAIATMNELQLATTETVHLCAPDGDSLVLIERLDTSHPLRAFLPLGERISLHASATGLAYLSACDPAVVDEYLAGPLAASTPDSITDPGRLREVLAEVAARGYSTNIGGLSAGISSIGAPILDHGGTPVGAISVSGPSSRMVEERFDELGPQVAAAAARIGVLLQ</sequence>
<dbReference type="GeneID" id="300997289"/>
<dbReference type="GO" id="GO:0045892">
    <property type="term" value="P:negative regulation of DNA-templated transcription"/>
    <property type="evidence" value="ECO:0007669"/>
    <property type="project" value="TreeGrafter"/>
</dbReference>
<dbReference type="PROSITE" id="PS51077">
    <property type="entry name" value="HTH_ICLR"/>
    <property type="match status" value="1"/>
</dbReference>
<evidence type="ECO:0000256" key="1">
    <source>
        <dbReference type="ARBA" id="ARBA00023015"/>
    </source>
</evidence>
<dbReference type="EMBL" id="FNSA01000003">
    <property type="protein sequence ID" value="SED25980.1"/>
    <property type="molecule type" value="Genomic_DNA"/>
</dbReference>
<dbReference type="SUPFAM" id="SSF46785">
    <property type="entry name" value="Winged helix' DNA-binding domain"/>
    <property type="match status" value="1"/>
</dbReference>
<dbReference type="RefSeq" id="WP_068522337.1">
    <property type="nucleotide sequence ID" value="NZ_CBDRGN010000007.1"/>
</dbReference>
<name>A0A1H4Z9E1_TSUTY</name>
<dbReference type="PANTHER" id="PTHR30136:SF24">
    <property type="entry name" value="HTH-TYPE TRANSCRIPTIONAL REPRESSOR ALLR"/>
    <property type="match status" value="1"/>
</dbReference>
<dbReference type="InterPro" id="IPR036390">
    <property type="entry name" value="WH_DNA-bd_sf"/>
</dbReference>
<feature type="domain" description="HTH iclR-type" evidence="4">
    <location>
        <begin position="3"/>
        <end position="65"/>
    </location>
</feature>
<dbReference type="InterPro" id="IPR050707">
    <property type="entry name" value="HTH_MetabolicPath_Reg"/>
</dbReference>
<reference evidence="7" key="1">
    <citation type="submission" date="2016-10" db="EMBL/GenBank/DDBJ databases">
        <authorList>
            <person name="Varghese N."/>
            <person name="Submissions S."/>
        </authorList>
    </citation>
    <scope>NUCLEOTIDE SEQUENCE [LARGE SCALE GENOMIC DNA]</scope>
    <source>
        <strain evidence="7">DSM 44234</strain>
    </source>
</reference>
<feature type="domain" description="IclR-ED" evidence="5">
    <location>
        <begin position="66"/>
        <end position="247"/>
    </location>
</feature>
<dbReference type="AlphaFoldDB" id="A0A1H4Z9E1"/>
<dbReference type="Gene3D" id="1.10.10.10">
    <property type="entry name" value="Winged helix-like DNA-binding domain superfamily/Winged helix DNA-binding domain"/>
    <property type="match status" value="1"/>
</dbReference>
<evidence type="ECO:0000256" key="2">
    <source>
        <dbReference type="ARBA" id="ARBA00023125"/>
    </source>
</evidence>
<dbReference type="InterPro" id="IPR029016">
    <property type="entry name" value="GAF-like_dom_sf"/>
</dbReference>
<accession>A0A1H4Z9E1</accession>
<keyword evidence="2" id="KW-0238">DNA-binding</keyword>
<dbReference type="Gene3D" id="3.30.450.40">
    <property type="match status" value="1"/>
</dbReference>
<dbReference type="Pfam" id="PF09339">
    <property type="entry name" value="HTH_IclR"/>
    <property type="match status" value="1"/>
</dbReference>
<keyword evidence="7" id="KW-1185">Reference proteome</keyword>
<evidence type="ECO:0000256" key="3">
    <source>
        <dbReference type="ARBA" id="ARBA00023163"/>
    </source>
</evidence>
<proteinExistence type="predicted"/>
<dbReference type="SMART" id="SM00346">
    <property type="entry name" value="HTH_ICLR"/>
    <property type="match status" value="1"/>
</dbReference>
<evidence type="ECO:0000313" key="6">
    <source>
        <dbReference type="EMBL" id="SED25980.1"/>
    </source>
</evidence>
<protein>
    <submittedName>
        <fullName evidence="6">Transcriptional regulator, IclR family</fullName>
    </submittedName>
</protein>
<dbReference type="PROSITE" id="PS51078">
    <property type="entry name" value="ICLR_ED"/>
    <property type="match status" value="1"/>
</dbReference>
<dbReference type="Proteomes" id="UP000182241">
    <property type="component" value="Unassembled WGS sequence"/>
</dbReference>
<dbReference type="GO" id="GO:0003677">
    <property type="term" value="F:DNA binding"/>
    <property type="evidence" value="ECO:0007669"/>
    <property type="project" value="UniProtKB-KW"/>
</dbReference>